<dbReference type="Pfam" id="PF10704">
    <property type="entry name" value="DUF2508"/>
    <property type="match status" value="1"/>
</dbReference>
<dbReference type="EMBL" id="JACOOO010000048">
    <property type="protein sequence ID" value="MBC5631048.1"/>
    <property type="molecule type" value="Genomic_DNA"/>
</dbReference>
<comment type="caution">
    <text evidence="1">The sequence shown here is derived from an EMBL/GenBank/DDBJ whole genome shotgun (WGS) entry which is preliminary data.</text>
</comment>
<dbReference type="RefSeq" id="WP_032116745.1">
    <property type="nucleotide sequence ID" value="NZ_JACOOO010000048.1"/>
</dbReference>
<keyword evidence="2" id="KW-1185">Reference proteome</keyword>
<evidence type="ECO:0000313" key="2">
    <source>
        <dbReference type="Proteomes" id="UP000596929"/>
    </source>
</evidence>
<evidence type="ECO:0000313" key="1">
    <source>
        <dbReference type="EMBL" id="MBC5631048.1"/>
    </source>
</evidence>
<organism evidence="1 2">
    <name type="scientific">Clostridium hominis</name>
    <dbReference type="NCBI Taxonomy" id="2763036"/>
    <lineage>
        <taxon>Bacteria</taxon>
        <taxon>Bacillati</taxon>
        <taxon>Bacillota</taxon>
        <taxon>Clostridia</taxon>
        <taxon>Eubacteriales</taxon>
        <taxon>Clostridiaceae</taxon>
        <taxon>Clostridium</taxon>
    </lineage>
</organism>
<sequence length="82" mass="9849">MNKKNILDFLLVRYEKEERISKEILTELRETINEMEAAESLFNITNDPQLIEAAIYKEEAARQRFDYLFKIAKKEYIDSMEI</sequence>
<proteinExistence type="predicted"/>
<gene>
    <name evidence="1" type="ORF">H8S20_19670</name>
</gene>
<accession>A0ABR7DI61</accession>
<protein>
    <submittedName>
        <fullName evidence="1">DUF2508 family protein</fullName>
    </submittedName>
</protein>
<dbReference type="Proteomes" id="UP000596929">
    <property type="component" value="Unassembled WGS sequence"/>
</dbReference>
<name>A0ABR7DI61_9CLOT</name>
<reference evidence="1 2" key="1">
    <citation type="submission" date="2020-08" db="EMBL/GenBank/DDBJ databases">
        <title>Genome public.</title>
        <authorList>
            <person name="Liu C."/>
            <person name="Sun Q."/>
        </authorList>
    </citation>
    <scope>NUCLEOTIDE SEQUENCE [LARGE SCALE GENOMIC DNA]</scope>
    <source>
        <strain evidence="1 2">NSJ-6</strain>
    </source>
</reference>
<dbReference type="InterPro" id="IPR019644">
    <property type="entry name" value="DUF2508"/>
</dbReference>